<dbReference type="OrthoDB" id="4240704at2"/>
<dbReference type="EMBL" id="CP021121">
    <property type="protein sequence ID" value="ARQ72503.1"/>
    <property type="molecule type" value="Genomic_DNA"/>
</dbReference>
<proteinExistence type="predicted"/>
<organism evidence="2 3">
    <name type="scientific">Streptomyces marincola</name>
    <dbReference type="NCBI Taxonomy" id="2878388"/>
    <lineage>
        <taxon>Bacteria</taxon>
        <taxon>Bacillati</taxon>
        <taxon>Actinomycetota</taxon>
        <taxon>Actinomycetes</taxon>
        <taxon>Kitasatosporales</taxon>
        <taxon>Streptomycetaceae</taxon>
        <taxon>Streptomyces</taxon>
    </lineage>
</organism>
<reference evidence="2 3" key="1">
    <citation type="submission" date="2017-05" db="EMBL/GenBank/DDBJ databases">
        <title>Complete genome sequence of Streptomyces sp. SCSIO 03032 revealed the diverse biosynthetic pathways for its bioactive secondary metabolites.</title>
        <authorList>
            <person name="Ma L."/>
            <person name="Zhu Y."/>
            <person name="Zhang W."/>
            <person name="Zhang G."/>
            <person name="Tian X."/>
            <person name="Zhang S."/>
            <person name="Zhang C."/>
        </authorList>
    </citation>
    <scope>NUCLEOTIDE SEQUENCE [LARGE SCALE GENOMIC DNA]</scope>
    <source>
        <strain evidence="2 3">SCSIO 03032</strain>
    </source>
</reference>
<keyword evidence="3" id="KW-1185">Reference proteome</keyword>
<feature type="region of interest" description="Disordered" evidence="1">
    <location>
        <begin position="1"/>
        <end position="23"/>
    </location>
</feature>
<gene>
    <name evidence="2" type="ORF">CAG99_19920</name>
</gene>
<dbReference type="Proteomes" id="UP000194218">
    <property type="component" value="Chromosome"/>
</dbReference>
<name>A0A1W7D5Y8_9ACTN</name>
<protein>
    <recommendedName>
        <fullName evidence="4">RiboL-PSP-HEPN domain-containing protein</fullName>
    </recommendedName>
</protein>
<accession>A0A1W7D5Y8</accession>
<sequence>MGRSGRSKLTRVELSGLPRKPHGCPAEVQRSWARFRATHESVARLFDTLNESRAAKDDPRGAISELHLDQARAAIVFTAAGIDACLRTLLRDALGTLLSQDGPAHGAFTRHFFTHRLGGELTRPTKKAVVALDPRAALIDLYVEDLTGASVQGWKQLARCRDALGIDGPALTDDVLRTHQDFFNARHQVVHELDLVDPSGRGSRSRRPRDLTAVGQQCDRALHVMYDFIAPTAKAVKAVLRSAGRERRA</sequence>
<evidence type="ECO:0000313" key="3">
    <source>
        <dbReference type="Proteomes" id="UP000194218"/>
    </source>
</evidence>
<dbReference type="KEGG" id="smao:CAG99_19920"/>
<evidence type="ECO:0000313" key="2">
    <source>
        <dbReference type="EMBL" id="ARQ72503.1"/>
    </source>
</evidence>
<dbReference type="AlphaFoldDB" id="A0A1W7D5Y8"/>
<evidence type="ECO:0000256" key="1">
    <source>
        <dbReference type="SAM" id="MobiDB-lite"/>
    </source>
</evidence>
<evidence type="ECO:0008006" key="4">
    <source>
        <dbReference type="Google" id="ProtNLM"/>
    </source>
</evidence>